<protein>
    <recommendedName>
        <fullName evidence="9">AB hydrolase-1 domain-containing protein</fullName>
    </recommendedName>
</protein>
<dbReference type="InterPro" id="IPR052374">
    <property type="entry name" value="SERAC1"/>
</dbReference>
<gene>
    <name evidence="7" type="ORF">CSSPJE1EN1_LOCUS19718</name>
</gene>
<dbReference type="EMBL" id="OZ020101">
    <property type="protein sequence ID" value="CAK9274240.1"/>
    <property type="molecule type" value="Genomic_DNA"/>
</dbReference>
<dbReference type="InterPro" id="IPR029058">
    <property type="entry name" value="AB_hydrolase_fold"/>
</dbReference>
<evidence type="ECO:0000256" key="3">
    <source>
        <dbReference type="ARBA" id="ARBA00004370"/>
    </source>
</evidence>
<keyword evidence="5" id="KW-0496">Mitochondrion</keyword>
<evidence type="ECO:0000256" key="5">
    <source>
        <dbReference type="ARBA" id="ARBA00023128"/>
    </source>
</evidence>
<evidence type="ECO:0000256" key="1">
    <source>
        <dbReference type="ARBA" id="ARBA00004173"/>
    </source>
</evidence>
<evidence type="ECO:0000256" key="2">
    <source>
        <dbReference type="ARBA" id="ARBA00004240"/>
    </source>
</evidence>
<dbReference type="Gene3D" id="3.40.50.1820">
    <property type="entry name" value="alpha/beta hydrolase"/>
    <property type="match status" value="1"/>
</dbReference>
<reference evidence="7" key="1">
    <citation type="submission" date="2024-02" db="EMBL/GenBank/DDBJ databases">
        <authorList>
            <consortium name="ELIXIR-Norway"/>
            <consortium name="Elixir Norway"/>
        </authorList>
    </citation>
    <scope>NUCLEOTIDE SEQUENCE</scope>
</reference>
<dbReference type="SUPFAM" id="SSF53474">
    <property type="entry name" value="alpha/beta-Hydrolases"/>
    <property type="match status" value="1"/>
</dbReference>
<comment type="subcellular location">
    <subcellularLocation>
        <location evidence="2">Endoplasmic reticulum</location>
    </subcellularLocation>
    <subcellularLocation>
        <location evidence="3">Membrane</location>
    </subcellularLocation>
    <subcellularLocation>
        <location evidence="1">Mitochondrion</location>
    </subcellularLocation>
</comment>
<sequence length="327" mass="37364">MSSTKFFGSKAPSSSSDARVQLVHQLWPPEDTACCSDLDIVFFHGVRKPGETDTWKNTWVQDTHAQEFWVKDWLPQDLDRNVRVLAMSYDSCAIKSKKEGNLKDIDDLARVLLWSLVMGPWRLGQQCGCVLVGHSFGGLVIKSLVVEARKRNLYGVTNRLDEQDVVFANRFLQNLRGVVNYAVPHYGSFLESYFTLGHKLYGRVKLAGFMKHLKPCTRWMELSILFDVISQENCIRVFAFLEGKPLKDVGKMMVEPASAQRCAGRNYYLLEDCDHFTICKPVDKSHPSYQLLVRFIKQCRQEVSDIDSMDPFVAFLFITNLLTCLIS</sequence>
<evidence type="ECO:0000256" key="6">
    <source>
        <dbReference type="ARBA" id="ARBA00023136"/>
    </source>
</evidence>
<evidence type="ECO:0000256" key="4">
    <source>
        <dbReference type="ARBA" id="ARBA00022824"/>
    </source>
</evidence>
<dbReference type="Proteomes" id="UP001497444">
    <property type="component" value="Chromosome 6"/>
</dbReference>
<dbReference type="PANTHER" id="PTHR48182:SF2">
    <property type="entry name" value="PROTEIN SERAC1"/>
    <property type="match status" value="1"/>
</dbReference>
<keyword evidence="4" id="KW-0256">Endoplasmic reticulum</keyword>
<evidence type="ECO:0000313" key="8">
    <source>
        <dbReference type="Proteomes" id="UP001497444"/>
    </source>
</evidence>
<keyword evidence="6" id="KW-0472">Membrane</keyword>
<proteinExistence type="predicted"/>
<organism evidence="7 8">
    <name type="scientific">Sphagnum jensenii</name>
    <dbReference type="NCBI Taxonomy" id="128206"/>
    <lineage>
        <taxon>Eukaryota</taxon>
        <taxon>Viridiplantae</taxon>
        <taxon>Streptophyta</taxon>
        <taxon>Embryophyta</taxon>
        <taxon>Bryophyta</taxon>
        <taxon>Sphagnophytina</taxon>
        <taxon>Sphagnopsida</taxon>
        <taxon>Sphagnales</taxon>
        <taxon>Sphagnaceae</taxon>
        <taxon>Sphagnum</taxon>
    </lineage>
</organism>
<evidence type="ECO:0000313" key="7">
    <source>
        <dbReference type="EMBL" id="CAK9274240.1"/>
    </source>
</evidence>
<dbReference type="PANTHER" id="PTHR48182">
    <property type="entry name" value="PROTEIN SERAC1"/>
    <property type="match status" value="1"/>
</dbReference>
<accession>A0ABP0X9H1</accession>
<keyword evidence="8" id="KW-1185">Reference proteome</keyword>
<name>A0ABP0X9H1_9BRYO</name>
<evidence type="ECO:0008006" key="9">
    <source>
        <dbReference type="Google" id="ProtNLM"/>
    </source>
</evidence>